<dbReference type="STRING" id="1445577.A0A010QEB5"/>
<dbReference type="AlphaFoldDB" id="A0A010QEB5"/>
<dbReference type="Proteomes" id="UP000020467">
    <property type="component" value="Unassembled WGS sequence"/>
</dbReference>
<dbReference type="HOGENOM" id="CLU_566192_0_0_1"/>
<keyword evidence="4" id="KW-1185">Reference proteome</keyword>
<dbReference type="EMBL" id="JARH01000655">
    <property type="protein sequence ID" value="EXF78217.1"/>
    <property type="molecule type" value="Genomic_DNA"/>
</dbReference>
<dbReference type="eggNOG" id="ENOG502SPSM">
    <property type="taxonomic scope" value="Eukaryota"/>
</dbReference>
<feature type="region of interest" description="Disordered" evidence="2">
    <location>
        <begin position="14"/>
        <end position="39"/>
    </location>
</feature>
<name>A0A010QEB5_9PEZI</name>
<reference evidence="3 4" key="1">
    <citation type="submission" date="2014-02" db="EMBL/GenBank/DDBJ databases">
        <title>The genome sequence of Colletotrichum fioriniae PJ7.</title>
        <authorList>
            <person name="Baroncelli R."/>
            <person name="Thon M.R."/>
        </authorList>
    </citation>
    <scope>NUCLEOTIDE SEQUENCE [LARGE SCALE GENOMIC DNA]</scope>
    <source>
        <strain evidence="3 4">PJ7</strain>
    </source>
</reference>
<evidence type="ECO:0000313" key="3">
    <source>
        <dbReference type="EMBL" id="EXF78217.1"/>
    </source>
</evidence>
<comment type="caution">
    <text evidence="3">The sequence shown here is derived from an EMBL/GenBank/DDBJ whole genome shotgun (WGS) entry which is preliminary data.</text>
</comment>
<proteinExistence type="predicted"/>
<dbReference type="KEGG" id="cfj:CFIO01_00212"/>
<organism evidence="3 4">
    <name type="scientific">Colletotrichum fioriniae PJ7</name>
    <dbReference type="NCBI Taxonomy" id="1445577"/>
    <lineage>
        <taxon>Eukaryota</taxon>
        <taxon>Fungi</taxon>
        <taxon>Dikarya</taxon>
        <taxon>Ascomycota</taxon>
        <taxon>Pezizomycotina</taxon>
        <taxon>Sordariomycetes</taxon>
        <taxon>Hypocreomycetidae</taxon>
        <taxon>Glomerellales</taxon>
        <taxon>Glomerellaceae</taxon>
        <taxon>Colletotrichum</taxon>
        <taxon>Colletotrichum acutatum species complex</taxon>
    </lineage>
</organism>
<accession>A0A010QEB5</accession>
<dbReference type="OrthoDB" id="5213630at2759"/>
<protein>
    <submittedName>
        <fullName evidence="3">Uncharacterized protein</fullName>
    </submittedName>
</protein>
<sequence length="482" mass="55188">MAEHAQERFILIEDTEADSPISLPEDTPREGKTPQPMNTDGPHEQMPLFFGARIAALPPRQRLNRIVRKSFYNKNLDVIRWRKRNVRHNGSVPYHQKHTFVIIGKGRAAQQAQRIEELSNRLQRCEEEKQKLQEFLDKADDEATDAEEKLALALDIAADAEAELAQRESNHRDAMNSLKEDHEKLVEQIANLESRLEDFKDAESKTQPFANSSKVSDESITAIWAKMRYNINYLANHVLTGCPSERELKDGSINDSCFLCSDGINDYIDQLQDEDMRPFVVEHYIWKTIIGRFFDLGVDGSYEKTWAGTIGKSFITCFEKLLVLCARRQVDPTKLLYCKAEMGEMIGQMIGVDHPELLRVTQMEITAFAHFIPKECSDYKVKREKLQKHIIKIFDDALQLRGIFMASRAYFYPKWCHKEVTGGGRIRFDDKSMEAEGWEKEPLCNGNMVLCNISPCLVKVGTADGDSYNSDLLLVKARVVCD</sequence>
<evidence type="ECO:0000313" key="4">
    <source>
        <dbReference type="Proteomes" id="UP000020467"/>
    </source>
</evidence>
<evidence type="ECO:0000256" key="2">
    <source>
        <dbReference type="SAM" id="MobiDB-lite"/>
    </source>
</evidence>
<evidence type="ECO:0000256" key="1">
    <source>
        <dbReference type="SAM" id="Coils"/>
    </source>
</evidence>
<feature type="coiled-coil region" evidence="1">
    <location>
        <begin position="108"/>
        <end position="202"/>
    </location>
</feature>
<keyword evidence="1" id="KW-0175">Coiled coil</keyword>
<gene>
    <name evidence="3" type="ORF">CFIO01_00212</name>
</gene>